<sequence>MNTTFTTSKPFNPQKIQPRKVDFQFSTEIPKLWHNNSPIMTHFFNGINLFLPTFELFMVRVMKSQLSNIKDSQLKTQICGFISQEANHSQAHHQYNQILREQGYKFETWLKISDFILLEILEKRLGQVVSLATIAGFEHLTTLLAEIILKANMLEPAHSRMRQLWQWHAAEEIEHSSVAFIFLQQVNNSYLLRFIGGLLGAAIVVGFIAVGMLSLVVQERNFISWKTLMDLKKLLFTKYKLVPYGLKTFFQYFKLKFYPCNQDVYTLAEKVFN</sequence>
<dbReference type="EMBL" id="JADEWL010000050">
    <property type="protein sequence ID" value="MBE9214115.1"/>
    <property type="molecule type" value="Genomic_DNA"/>
</dbReference>
<accession>A0A8J7F5G5</accession>
<keyword evidence="1" id="KW-0472">Membrane</keyword>
<gene>
    <name evidence="2" type="ORF">IQ247_15815</name>
</gene>
<feature type="transmembrane region" description="Helical" evidence="1">
    <location>
        <begin position="190"/>
        <end position="217"/>
    </location>
</feature>
<organism evidence="2 3">
    <name type="scientific">Plectonema cf. radiosum LEGE 06105</name>
    <dbReference type="NCBI Taxonomy" id="945769"/>
    <lineage>
        <taxon>Bacteria</taxon>
        <taxon>Bacillati</taxon>
        <taxon>Cyanobacteriota</taxon>
        <taxon>Cyanophyceae</taxon>
        <taxon>Oscillatoriophycideae</taxon>
        <taxon>Oscillatoriales</taxon>
        <taxon>Microcoleaceae</taxon>
        <taxon>Plectonema</taxon>
    </lineage>
</organism>
<dbReference type="PIRSF" id="PIRSF007580">
    <property type="entry name" value="UCP07580"/>
    <property type="match status" value="1"/>
</dbReference>
<dbReference type="Pfam" id="PF10118">
    <property type="entry name" value="Metal_hydrol"/>
    <property type="match status" value="1"/>
</dbReference>
<protein>
    <submittedName>
        <fullName evidence="2">Metal-dependent hydrolase</fullName>
    </submittedName>
</protein>
<reference evidence="2" key="1">
    <citation type="submission" date="2020-10" db="EMBL/GenBank/DDBJ databases">
        <authorList>
            <person name="Castelo-Branco R."/>
            <person name="Eusebio N."/>
            <person name="Adriana R."/>
            <person name="Vieira A."/>
            <person name="Brugerolle De Fraissinette N."/>
            <person name="Rezende De Castro R."/>
            <person name="Schneider M.P."/>
            <person name="Vasconcelos V."/>
            <person name="Leao P.N."/>
        </authorList>
    </citation>
    <scope>NUCLEOTIDE SEQUENCE</scope>
    <source>
        <strain evidence="2">LEGE 06105</strain>
    </source>
</reference>
<keyword evidence="3" id="KW-1185">Reference proteome</keyword>
<keyword evidence="1" id="KW-1133">Transmembrane helix</keyword>
<proteinExistence type="predicted"/>
<keyword evidence="1" id="KW-0812">Transmembrane</keyword>
<evidence type="ECO:0000256" key="1">
    <source>
        <dbReference type="SAM" id="Phobius"/>
    </source>
</evidence>
<name>A0A8J7F5G5_9CYAN</name>
<dbReference type="Proteomes" id="UP000620559">
    <property type="component" value="Unassembled WGS sequence"/>
</dbReference>
<dbReference type="RefSeq" id="WP_193921580.1">
    <property type="nucleotide sequence ID" value="NZ_JADEWL010000050.1"/>
</dbReference>
<dbReference type="PANTHER" id="PTHR39456:SF1">
    <property type="entry name" value="METAL-DEPENDENT HYDROLASE"/>
    <property type="match status" value="1"/>
</dbReference>
<dbReference type="PANTHER" id="PTHR39456">
    <property type="entry name" value="METAL-DEPENDENT HYDROLASE"/>
    <property type="match status" value="1"/>
</dbReference>
<dbReference type="InterPro" id="IPR016516">
    <property type="entry name" value="UCP07580"/>
</dbReference>
<dbReference type="GO" id="GO:0016787">
    <property type="term" value="F:hydrolase activity"/>
    <property type="evidence" value="ECO:0007669"/>
    <property type="project" value="UniProtKB-KW"/>
</dbReference>
<comment type="caution">
    <text evidence="2">The sequence shown here is derived from an EMBL/GenBank/DDBJ whole genome shotgun (WGS) entry which is preliminary data.</text>
</comment>
<evidence type="ECO:0000313" key="3">
    <source>
        <dbReference type="Proteomes" id="UP000620559"/>
    </source>
</evidence>
<dbReference type="AlphaFoldDB" id="A0A8J7F5G5"/>
<evidence type="ECO:0000313" key="2">
    <source>
        <dbReference type="EMBL" id="MBE9214115.1"/>
    </source>
</evidence>
<keyword evidence="2" id="KW-0378">Hydrolase</keyword>